<dbReference type="Gene3D" id="1.10.287.130">
    <property type="match status" value="1"/>
</dbReference>
<evidence type="ECO:0000256" key="4">
    <source>
        <dbReference type="ARBA" id="ARBA00022679"/>
    </source>
</evidence>
<evidence type="ECO:0000259" key="16">
    <source>
        <dbReference type="PROSITE" id="PS51371"/>
    </source>
</evidence>
<dbReference type="InterPro" id="IPR046342">
    <property type="entry name" value="CBS_dom_sf"/>
</dbReference>
<feature type="domain" description="CBS" evidence="16">
    <location>
        <begin position="76"/>
        <end position="134"/>
    </location>
</feature>
<evidence type="ECO:0000256" key="11">
    <source>
        <dbReference type="PROSITE-ProRule" id="PRU00169"/>
    </source>
</evidence>
<dbReference type="PROSITE" id="PS50110">
    <property type="entry name" value="RESPONSE_REGULATORY"/>
    <property type="match status" value="1"/>
</dbReference>
<dbReference type="eggNOG" id="COG0642">
    <property type="taxonomic scope" value="Bacteria"/>
</dbReference>
<dbReference type="PROSITE" id="PS51371">
    <property type="entry name" value="CBS"/>
    <property type="match status" value="4"/>
</dbReference>
<reference evidence="17 18" key="1">
    <citation type="submission" date="2011-06" db="EMBL/GenBank/DDBJ databases">
        <title>The draft genome of Thiorhodococcus drewsii AZ1.</title>
        <authorList>
            <consortium name="US DOE Joint Genome Institute (JGI-PGF)"/>
            <person name="Lucas S."/>
            <person name="Han J."/>
            <person name="Lapidus A."/>
            <person name="Cheng J.-F."/>
            <person name="Goodwin L."/>
            <person name="Pitluck S."/>
            <person name="Peters L."/>
            <person name="Land M.L."/>
            <person name="Hauser L."/>
            <person name="Vogl K."/>
            <person name="Liu Z."/>
            <person name="Imhoff J."/>
            <person name="Thiel V."/>
            <person name="Frigaard N.-U."/>
            <person name="Bryant D.A."/>
            <person name="Woyke T.J."/>
        </authorList>
    </citation>
    <scope>NUCLEOTIDE SEQUENCE [LARGE SCALE GENOMIC DNA]</scope>
    <source>
        <strain evidence="17 18">AZ1</strain>
    </source>
</reference>
<keyword evidence="6 17" id="KW-0418">Kinase</keyword>
<dbReference type="Pfam" id="PF00072">
    <property type="entry name" value="Response_reg"/>
    <property type="match status" value="1"/>
</dbReference>
<evidence type="ECO:0000313" key="18">
    <source>
        <dbReference type="Proteomes" id="UP000004200"/>
    </source>
</evidence>
<dbReference type="InterPro" id="IPR000644">
    <property type="entry name" value="CBS_dom"/>
</dbReference>
<dbReference type="InterPro" id="IPR004358">
    <property type="entry name" value="Sig_transdc_His_kin-like_C"/>
</dbReference>
<evidence type="ECO:0000256" key="3">
    <source>
        <dbReference type="ARBA" id="ARBA00022553"/>
    </source>
</evidence>
<sequence>MQPIVDLTLADIMSRDVRHLPPDSPLAEAARQMAQARISSLLVLEGTTPVGILTERDLMRLLHLRTDPATPICEVMSTPVLTAIQETDFTAAYRLTLAHRIRHLVVIDGNGCTVGIASETDFRQHLGLRSLQQLGDLTSLIDQDLPFLSPETPLTEVLALMLRQGAAYALAVDGRRPLGILTERDIPHLLAQAADTGIEGIRLRDVMHTPVRTVDQDTPVPEAAQSMRDQQLRQLAVLDADGQVMGMVTLHRLMERISLNLQSEAAQRESERIAQATLDSLTEHLAILDETGKILAVNRAWRTFAQANPPLSANVCEGANYLEVCEQAYGADSEEAPSVAAAMRSILRGEQDDFTMEYPCHSPNEQRWFAMRVTRFIGTGPSRLVVAHLDITARRCAEETTRKANRELDLHRHHLEELVRARTAELESTNQHLRKSQSGLKALLDLSQLAADLNEPELLLRGLDMIETITDSACGYLHMIDPDQEAIQLTTWSTRTRAQCKAAYDNHYPLSQAGVWSNTVRTGKPVVHNDFQSLSQRRGYPEEHTHLIRHLSVPIREDGKVRLLVGVGNKASDYDATDLQQMELIADNLWRIVARRRTEVALGEAKEAAEVANRAKSAFLANMSHEIRTPMNAIVGLSHLLEQELTSPKPRNQIAKIVTASGHLLRIINDILDLSKIEAGQLTLEKNPFSLAQVIDHTFTLLDERAAAKGLTLGYSIDPAVPSLLKGDFLRLGQILLNYVSNAIKFSNQGHIHVDALVVADGDRPPKLRLDVRDQGIGLTPSQRARLFEPFVQADESTTRRYGGTGLGLAICKRLANLMGGEVGVESELGYGSTFWVRVPLNTISQTTLSAEPSAPPTTTPDDTLERGYPGVRLLLAEDDPINQEVARELLRRLEIEVEVVNDGRQAVKRIRTGEYALVLMDVQMPVMDGLAATRAIRRLHGKAELPILAMTASAFDEDRRKCLAAGMNDHITKPVTPAQLNAALSRWLPRPADPGDAESGSARSEQDGAASPLPAQTQQDSPIDWSKVNQLLDALEALLEEDDTQAGNLWLTSRDLFQTALGANEAVLLEGAIQSFDYDQALRRLRLTRAALSGQVYNA</sequence>
<keyword evidence="4" id="KW-0808">Transferase</keyword>
<keyword evidence="12" id="KW-0129">CBS domain</keyword>
<protein>
    <recommendedName>
        <fullName evidence="10">Sensory/regulatory protein RpfC</fullName>
        <ecNumber evidence="2">2.7.13.3</ecNumber>
    </recommendedName>
</protein>
<dbReference type="Pfam" id="PF02518">
    <property type="entry name" value="HATPase_c"/>
    <property type="match status" value="1"/>
</dbReference>
<dbReference type="Gene3D" id="3.40.50.2300">
    <property type="match status" value="1"/>
</dbReference>
<dbReference type="InterPro" id="IPR001789">
    <property type="entry name" value="Sig_transdc_resp-reg_receiver"/>
</dbReference>
<dbReference type="SUPFAM" id="SSF52172">
    <property type="entry name" value="CheY-like"/>
    <property type="match status" value="1"/>
</dbReference>
<dbReference type="SMART" id="SM00448">
    <property type="entry name" value="REC"/>
    <property type="match status" value="1"/>
</dbReference>
<dbReference type="SMART" id="SM00116">
    <property type="entry name" value="CBS"/>
    <property type="match status" value="4"/>
</dbReference>
<keyword evidence="7" id="KW-0067">ATP-binding</keyword>
<dbReference type="PANTHER" id="PTHR45339">
    <property type="entry name" value="HYBRID SIGNAL TRANSDUCTION HISTIDINE KINASE J"/>
    <property type="match status" value="1"/>
</dbReference>
<dbReference type="SMART" id="SM00387">
    <property type="entry name" value="HATPase_c"/>
    <property type="match status" value="1"/>
</dbReference>
<dbReference type="SMART" id="SM00065">
    <property type="entry name" value="GAF"/>
    <property type="match status" value="1"/>
</dbReference>
<dbReference type="EMBL" id="AFWT01000067">
    <property type="protein sequence ID" value="EGV27696.1"/>
    <property type="molecule type" value="Genomic_DNA"/>
</dbReference>
<feature type="domain" description="CBS" evidence="16">
    <location>
        <begin position="141"/>
        <end position="196"/>
    </location>
</feature>
<comment type="subunit">
    <text evidence="9">At low DSF concentrations, interacts with RpfF.</text>
</comment>
<accession>G2E875</accession>
<dbReference type="Gene3D" id="3.30.565.10">
    <property type="entry name" value="Histidine kinase-like ATPase, C-terminal domain"/>
    <property type="match status" value="1"/>
</dbReference>
<dbReference type="PANTHER" id="PTHR45339:SF1">
    <property type="entry name" value="HYBRID SIGNAL TRANSDUCTION HISTIDINE KINASE J"/>
    <property type="match status" value="1"/>
</dbReference>
<dbReference type="Gene3D" id="3.30.450.20">
    <property type="entry name" value="PAS domain"/>
    <property type="match status" value="1"/>
</dbReference>
<dbReference type="InterPro" id="IPR029016">
    <property type="entry name" value="GAF-like_dom_sf"/>
</dbReference>
<dbReference type="PATRIC" id="fig|765913.3.peg.4559"/>
<dbReference type="OrthoDB" id="5290456at2"/>
<evidence type="ECO:0000256" key="5">
    <source>
        <dbReference type="ARBA" id="ARBA00022741"/>
    </source>
</evidence>
<dbReference type="Pfam" id="PF13185">
    <property type="entry name" value="GAF_2"/>
    <property type="match status" value="1"/>
</dbReference>
<evidence type="ECO:0000256" key="6">
    <source>
        <dbReference type="ARBA" id="ARBA00022777"/>
    </source>
</evidence>
<evidence type="ECO:0000256" key="2">
    <source>
        <dbReference type="ARBA" id="ARBA00012438"/>
    </source>
</evidence>
<dbReference type="CDD" id="cd02205">
    <property type="entry name" value="CBS_pair_SF"/>
    <property type="match status" value="1"/>
</dbReference>
<dbReference type="InterPro" id="IPR035965">
    <property type="entry name" value="PAS-like_dom_sf"/>
</dbReference>
<name>G2E875_9GAMM</name>
<dbReference type="InterPro" id="IPR003018">
    <property type="entry name" value="GAF"/>
</dbReference>
<comment type="catalytic activity">
    <reaction evidence="1">
        <text>ATP + protein L-histidine = ADP + protein N-phospho-L-histidine.</text>
        <dbReference type="EC" id="2.7.13.3"/>
    </reaction>
</comment>
<dbReference type="Pfam" id="PF00512">
    <property type="entry name" value="HisKA"/>
    <property type="match status" value="1"/>
</dbReference>
<dbReference type="SMART" id="SM00388">
    <property type="entry name" value="HisKA"/>
    <property type="match status" value="1"/>
</dbReference>
<dbReference type="STRING" id="765913.ThidrDRAFT_4489"/>
<dbReference type="SUPFAM" id="SSF55785">
    <property type="entry name" value="PYP-like sensor domain (PAS domain)"/>
    <property type="match status" value="1"/>
</dbReference>
<evidence type="ECO:0000256" key="8">
    <source>
        <dbReference type="ARBA" id="ARBA00023012"/>
    </source>
</evidence>
<dbReference type="PROSITE" id="PS50109">
    <property type="entry name" value="HIS_KIN"/>
    <property type="match status" value="1"/>
</dbReference>
<dbReference type="AlphaFoldDB" id="G2E875"/>
<evidence type="ECO:0000313" key="17">
    <source>
        <dbReference type="EMBL" id="EGV27696.1"/>
    </source>
</evidence>
<dbReference type="InterPro" id="IPR003661">
    <property type="entry name" value="HisK_dim/P_dom"/>
</dbReference>
<evidence type="ECO:0000259" key="15">
    <source>
        <dbReference type="PROSITE" id="PS50110"/>
    </source>
</evidence>
<dbReference type="InterPro" id="IPR036890">
    <property type="entry name" value="HATPase_C_sf"/>
</dbReference>
<dbReference type="RefSeq" id="WP_007043201.1">
    <property type="nucleotide sequence ID" value="NZ_AFWT01000067.1"/>
</dbReference>
<proteinExistence type="predicted"/>
<feature type="modified residue" description="4-aspartylphosphate" evidence="11">
    <location>
        <position position="922"/>
    </location>
</feature>
<evidence type="ECO:0000259" key="14">
    <source>
        <dbReference type="PROSITE" id="PS50109"/>
    </source>
</evidence>
<dbReference type="GO" id="GO:0000155">
    <property type="term" value="F:phosphorelay sensor kinase activity"/>
    <property type="evidence" value="ECO:0007669"/>
    <property type="project" value="InterPro"/>
</dbReference>
<dbReference type="Gene3D" id="3.10.580.10">
    <property type="entry name" value="CBS-domain"/>
    <property type="match status" value="2"/>
</dbReference>
<dbReference type="SUPFAM" id="SSF54631">
    <property type="entry name" value="CBS-domain pair"/>
    <property type="match status" value="2"/>
</dbReference>
<dbReference type="SUPFAM" id="SSF47384">
    <property type="entry name" value="Homodimeric domain of signal transducing histidine kinase"/>
    <property type="match status" value="1"/>
</dbReference>
<dbReference type="InterPro" id="IPR005467">
    <property type="entry name" value="His_kinase_dom"/>
</dbReference>
<feature type="domain" description="Response regulatory" evidence="15">
    <location>
        <begin position="873"/>
        <end position="989"/>
    </location>
</feature>
<evidence type="ECO:0000256" key="12">
    <source>
        <dbReference type="PROSITE-ProRule" id="PRU00703"/>
    </source>
</evidence>
<dbReference type="InterPro" id="IPR011006">
    <property type="entry name" value="CheY-like_superfamily"/>
</dbReference>
<keyword evidence="5" id="KW-0547">Nucleotide-binding</keyword>
<feature type="region of interest" description="Disordered" evidence="13">
    <location>
        <begin position="989"/>
        <end position="1023"/>
    </location>
</feature>
<evidence type="ECO:0000256" key="9">
    <source>
        <dbReference type="ARBA" id="ARBA00064003"/>
    </source>
</evidence>
<evidence type="ECO:0000256" key="1">
    <source>
        <dbReference type="ARBA" id="ARBA00000085"/>
    </source>
</evidence>
<evidence type="ECO:0000256" key="7">
    <source>
        <dbReference type="ARBA" id="ARBA00022840"/>
    </source>
</evidence>
<feature type="domain" description="Histidine kinase" evidence="14">
    <location>
        <begin position="622"/>
        <end position="843"/>
    </location>
</feature>
<evidence type="ECO:0000256" key="13">
    <source>
        <dbReference type="SAM" id="MobiDB-lite"/>
    </source>
</evidence>
<dbReference type="SUPFAM" id="SSF55781">
    <property type="entry name" value="GAF domain-like"/>
    <property type="match status" value="1"/>
</dbReference>
<keyword evidence="8" id="KW-0902">Two-component regulatory system</keyword>
<dbReference type="CDD" id="cd16922">
    <property type="entry name" value="HATPase_EvgS-ArcB-TorS-like"/>
    <property type="match status" value="1"/>
</dbReference>
<dbReference type="PRINTS" id="PR00344">
    <property type="entry name" value="BCTRLSENSOR"/>
</dbReference>
<dbReference type="GO" id="GO:0005524">
    <property type="term" value="F:ATP binding"/>
    <property type="evidence" value="ECO:0007669"/>
    <property type="project" value="UniProtKB-KW"/>
</dbReference>
<gene>
    <name evidence="17" type="ORF">ThidrDRAFT_4489</name>
</gene>
<comment type="caution">
    <text evidence="17">The sequence shown here is derived from an EMBL/GenBank/DDBJ whole genome shotgun (WGS) entry which is preliminary data.</text>
</comment>
<dbReference type="InterPro" id="IPR036097">
    <property type="entry name" value="HisK_dim/P_sf"/>
</dbReference>
<organism evidence="17 18">
    <name type="scientific">Thiorhodococcus drewsii AZ1</name>
    <dbReference type="NCBI Taxonomy" id="765913"/>
    <lineage>
        <taxon>Bacteria</taxon>
        <taxon>Pseudomonadati</taxon>
        <taxon>Pseudomonadota</taxon>
        <taxon>Gammaproteobacteria</taxon>
        <taxon>Chromatiales</taxon>
        <taxon>Chromatiaceae</taxon>
        <taxon>Thiorhodococcus</taxon>
    </lineage>
</organism>
<dbReference type="InterPro" id="IPR003594">
    <property type="entry name" value="HATPase_dom"/>
</dbReference>
<dbReference type="Pfam" id="PF00571">
    <property type="entry name" value="CBS"/>
    <property type="match status" value="4"/>
</dbReference>
<evidence type="ECO:0000256" key="10">
    <source>
        <dbReference type="ARBA" id="ARBA00068150"/>
    </source>
</evidence>
<dbReference type="SUPFAM" id="SSF55874">
    <property type="entry name" value="ATPase domain of HSP90 chaperone/DNA topoisomerase II/histidine kinase"/>
    <property type="match status" value="1"/>
</dbReference>
<dbReference type="CDD" id="cd00082">
    <property type="entry name" value="HisKA"/>
    <property type="match status" value="1"/>
</dbReference>
<dbReference type="EC" id="2.7.13.3" evidence="2"/>
<dbReference type="CDD" id="cd17546">
    <property type="entry name" value="REC_hyHK_CKI1_RcsC-like"/>
    <property type="match status" value="1"/>
</dbReference>
<dbReference type="FunFam" id="1.10.287.130:FF:000002">
    <property type="entry name" value="Two-component osmosensing histidine kinase"/>
    <property type="match status" value="1"/>
</dbReference>
<feature type="domain" description="CBS" evidence="16">
    <location>
        <begin position="207"/>
        <end position="263"/>
    </location>
</feature>
<dbReference type="Proteomes" id="UP000004200">
    <property type="component" value="Unassembled WGS sequence"/>
</dbReference>
<keyword evidence="18" id="KW-1185">Reference proteome</keyword>
<dbReference type="FunFam" id="3.30.565.10:FF:000010">
    <property type="entry name" value="Sensor histidine kinase RcsC"/>
    <property type="match status" value="1"/>
</dbReference>
<feature type="domain" description="CBS" evidence="16">
    <location>
        <begin position="13"/>
        <end position="72"/>
    </location>
</feature>
<keyword evidence="3 11" id="KW-0597">Phosphoprotein</keyword>
<dbReference type="Gene3D" id="3.30.450.40">
    <property type="match status" value="1"/>
</dbReference>